<dbReference type="EMBL" id="JAWLUP010000006">
    <property type="protein sequence ID" value="MDV7263937.1"/>
    <property type="molecule type" value="Genomic_DNA"/>
</dbReference>
<reference evidence="3" key="1">
    <citation type="submission" date="2023-10" db="EMBL/GenBank/DDBJ databases">
        <title>Development of a sustainable strategy for remediation of hydrocarbon-contaminated territories based on the waste exchange concept.</title>
        <authorList>
            <person name="Krivoruchko A."/>
        </authorList>
    </citation>
    <scope>NUCLEOTIDE SEQUENCE</scope>
    <source>
        <strain evidence="3">IEGM 68</strain>
    </source>
</reference>
<dbReference type="Gene3D" id="3.40.50.10540">
    <property type="entry name" value="Crotonobetainyl-coa:carnitine coa-transferase, domain 1"/>
    <property type="match status" value="1"/>
</dbReference>
<dbReference type="InterPro" id="IPR050483">
    <property type="entry name" value="CoA-transferase_III_domain"/>
</dbReference>
<dbReference type="PANTHER" id="PTHR48207">
    <property type="entry name" value="SUCCINATE--HYDROXYMETHYLGLUTARATE COA-TRANSFERASE"/>
    <property type="match status" value="1"/>
</dbReference>
<gene>
    <name evidence="3" type="ORF">R4315_05110</name>
</gene>
<name>A0AAE4UWG0_9NOCA</name>
<dbReference type="AlphaFoldDB" id="A0AAE4UWG0"/>
<dbReference type="GO" id="GO:0008410">
    <property type="term" value="F:CoA-transferase activity"/>
    <property type="evidence" value="ECO:0007669"/>
    <property type="project" value="TreeGrafter"/>
</dbReference>
<dbReference type="PANTHER" id="PTHR48207:SF3">
    <property type="entry name" value="SUCCINATE--HYDROXYMETHYLGLUTARATE COA-TRANSFERASE"/>
    <property type="match status" value="1"/>
</dbReference>
<sequence length="405" mass="44287">MPEDAVSYTPVDNSGNREQPGQQQLPLTGLKVLDLSHFLAGPYATMLLGDLGAEIIKIEPPTGDPVRAIPPHEIDGASTFFFSVNRNKRSVVLDLKAAEGREAFLDLVESADVVCHNFRPGVLERLGIDYKSLHARNPAIVLCSIYGFDNEGPYADYPAVDSLVQALSGVMSLTGEADGPPARVGYQIGDTAGGLFAAVAILAGVHGRRTDGQGRHVEISLLDAQLSLLVWQAQDYLTHNIVYERMGTRHATLPPSQAFECSDGRHVYATPSAIPRWWTGYCHAIDELWLNTDPRFADLAARQTNRDQLEEILAKKFRSDTSDHWVREFQREGVPIALVQSVAEAFDFPTVKRREMVVEVDLVDGTTAKMVGNPIKTGAPGIFTAPPQLGQHTDDVLGTTPRVRN</sequence>
<evidence type="ECO:0000313" key="3">
    <source>
        <dbReference type="EMBL" id="MDV7263937.1"/>
    </source>
</evidence>
<evidence type="ECO:0000256" key="1">
    <source>
        <dbReference type="ARBA" id="ARBA00022679"/>
    </source>
</evidence>
<evidence type="ECO:0000313" key="4">
    <source>
        <dbReference type="Proteomes" id="UP001185863"/>
    </source>
</evidence>
<dbReference type="InterPro" id="IPR003673">
    <property type="entry name" value="CoA-Trfase_fam_III"/>
</dbReference>
<protein>
    <submittedName>
        <fullName evidence="3">CoA transferase</fullName>
        <ecNumber evidence="3">2.8.3.-</ecNumber>
    </submittedName>
</protein>
<dbReference type="Proteomes" id="UP001185863">
    <property type="component" value="Unassembled WGS sequence"/>
</dbReference>
<comment type="caution">
    <text evidence="3">The sequence shown here is derived from an EMBL/GenBank/DDBJ whole genome shotgun (WGS) entry which is preliminary data.</text>
</comment>
<dbReference type="EC" id="2.8.3.-" evidence="3"/>
<dbReference type="RefSeq" id="WP_317745658.1">
    <property type="nucleotide sequence ID" value="NZ_JAWLUP010000006.1"/>
</dbReference>
<dbReference type="Gene3D" id="3.30.1540.10">
    <property type="entry name" value="formyl-coa transferase, domain 3"/>
    <property type="match status" value="1"/>
</dbReference>
<evidence type="ECO:0000256" key="2">
    <source>
        <dbReference type="SAM" id="MobiDB-lite"/>
    </source>
</evidence>
<organism evidence="3 4">
    <name type="scientific">Rhodococcus oxybenzonivorans</name>
    <dbReference type="NCBI Taxonomy" id="1990687"/>
    <lineage>
        <taxon>Bacteria</taxon>
        <taxon>Bacillati</taxon>
        <taxon>Actinomycetota</taxon>
        <taxon>Actinomycetes</taxon>
        <taxon>Mycobacteriales</taxon>
        <taxon>Nocardiaceae</taxon>
        <taxon>Rhodococcus</taxon>
    </lineage>
</organism>
<feature type="region of interest" description="Disordered" evidence="2">
    <location>
        <begin position="1"/>
        <end position="23"/>
    </location>
</feature>
<dbReference type="InterPro" id="IPR023606">
    <property type="entry name" value="CoA-Trfase_III_dom_1_sf"/>
</dbReference>
<proteinExistence type="predicted"/>
<dbReference type="SUPFAM" id="SSF89796">
    <property type="entry name" value="CoA-transferase family III (CaiB/BaiF)"/>
    <property type="match status" value="1"/>
</dbReference>
<dbReference type="Pfam" id="PF02515">
    <property type="entry name" value="CoA_transf_3"/>
    <property type="match status" value="1"/>
</dbReference>
<accession>A0AAE4UWG0</accession>
<dbReference type="InterPro" id="IPR044855">
    <property type="entry name" value="CoA-Trfase_III_dom3_sf"/>
</dbReference>
<keyword evidence="1 3" id="KW-0808">Transferase</keyword>